<comment type="caution">
    <text evidence="2">The sequence shown here is derived from an EMBL/GenBank/DDBJ whole genome shotgun (WGS) entry which is preliminary data.</text>
</comment>
<dbReference type="Proteomes" id="UP000020103">
    <property type="component" value="Unassembled WGS sequence"/>
</dbReference>
<accession>A0A829Q9S6</accession>
<protein>
    <submittedName>
        <fullName evidence="2">Uncharacterized protein</fullName>
    </submittedName>
</protein>
<dbReference type="AlphaFoldDB" id="A0A829Q9S6"/>
<organism evidence="2 3">
    <name type="scientific">Mycobacteroides abscessus 21</name>
    <dbReference type="NCBI Taxonomy" id="1299324"/>
    <lineage>
        <taxon>Bacteria</taxon>
        <taxon>Bacillati</taxon>
        <taxon>Actinomycetota</taxon>
        <taxon>Actinomycetes</taxon>
        <taxon>Mycobacteriales</taxon>
        <taxon>Mycobacteriaceae</taxon>
        <taxon>Mycobacteroides</taxon>
        <taxon>Mycobacteroides abscessus</taxon>
    </lineage>
</organism>
<evidence type="ECO:0000313" key="3">
    <source>
        <dbReference type="Proteomes" id="UP000020103"/>
    </source>
</evidence>
<reference evidence="2 3" key="1">
    <citation type="submission" date="2013-12" db="EMBL/GenBank/DDBJ databases">
        <authorList>
            <person name="Madinger N."/>
            <person name="Lenaerts A."/>
            <person name="Ordway D."/>
            <person name="DeGroote M.A."/>
            <person name="Parker T."/>
            <person name="Sizemore C."/>
            <person name="Tallon L.J."/>
            <person name="Sadzewicz L.K."/>
            <person name="Sengamalay N."/>
            <person name="Fraser C.M."/>
            <person name="Hine E."/>
            <person name="Shefchek K.A."/>
            <person name="Das S.P."/>
            <person name="Tettelin H."/>
        </authorList>
    </citation>
    <scope>NUCLEOTIDE SEQUENCE [LARGE SCALE GENOMIC DNA]</scope>
    <source>
        <strain evidence="2 3">21</strain>
    </source>
</reference>
<feature type="region of interest" description="Disordered" evidence="1">
    <location>
        <begin position="57"/>
        <end position="108"/>
    </location>
</feature>
<dbReference type="EMBL" id="JAOF01000001">
    <property type="protein sequence ID" value="EUA49539.1"/>
    <property type="molecule type" value="Genomic_DNA"/>
</dbReference>
<evidence type="ECO:0000256" key="1">
    <source>
        <dbReference type="SAM" id="MobiDB-lite"/>
    </source>
</evidence>
<feature type="compositionally biased region" description="Polar residues" evidence="1">
    <location>
        <begin position="96"/>
        <end position="108"/>
    </location>
</feature>
<sequence length="108" mass="12094">MANSGGEDTFQNVELHIDYLIELVNAPLLRGPFVENLQHPKDEVPLYIFRQIAPPHTDTRQHEFLHPRSKYSDTGRSLAGEDETGRTCRPRMVQTPAPQTSGNALDAA</sequence>
<name>A0A829Q9S6_9MYCO</name>
<gene>
    <name evidence="2" type="ORF">I543_5160</name>
</gene>
<proteinExistence type="predicted"/>
<evidence type="ECO:0000313" key="2">
    <source>
        <dbReference type="EMBL" id="EUA49539.1"/>
    </source>
</evidence>
<feature type="compositionally biased region" description="Basic and acidic residues" evidence="1">
    <location>
        <begin position="57"/>
        <end position="73"/>
    </location>
</feature>